<protein>
    <recommendedName>
        <fullName evidence="5">Acyltransferase</fullName>
    </recommendedName>
</protein>
<sequence length="190" mass="21496">MIKVKVKRVLKFLYVKISRFILSLFYNCKYLQGRYFEESIAGFKWAWKSLIWQKVFRINSHIPWPVSPFISISCPENIIFEIDDLHNFQNKGTYFQNFNGKIIIGKGSFIAPNVGLITANHNFLELDKHDLGEDIIIGEKCWIGMNSVLLPGVNLGNNTIVGAGSVVTKSFPDGNCVIAGNPAKIIKMIK</sequence>
<dbReference type="EMBL" id="JAESWC010000004">
    <property type="protein sequence ID" value="MBL4936333.1"/>
    <property type="molecule type" value="Genomic_DNA"/>
</dbReference>
<dbReference type="InterPro" id="IPR001451">
    <property type="entry name" value="Hexapep"/>
</dbReference>
<gene>
    <name evidence="3" type="ORF">JK636_11230</name>
</gene>
<evidence type="ECO:0008006" key="5">
    <source>
        <dbReference type="Google" id="ProtNLM"/>
    </source>
</evidence>
<evidence type="ECO:0000313" key="3">
    <source>
        <dbReference type="EMBL" id="MBL4936333.1"/>
    </source>
</evidence>
<dbReference type="PANTHER" id="PTHR23416">
    <property type="entry name" value="SIALIC ACID SYNTHASE-RELATED"/>
    <property type="match status" value="1"/>
</dbReference>
<keyword evidence="4" id="KW-1185">Reference proteome</keyword>
<name>A0ABS1TAE7_9CLOT</name>
<evidence type="ECO:0000256" key="2">
    <source>
        <dbReference type="ARBA" id="ARBA00022679"/>
    </source>
</evidence>
<dbReference type="SUPFAM" id="SSF51161">
    <property type="entry name" value="Trimeric LpxA-like enzymes"/>
    <property type="match status" value="1"/>
</dbReference>
<organism evidence="3 4">
    <name type="scientific">Clostridium rhizosphaerae</name>
    <dbReference type="NCBI Taxonomy" id="2803861"/>
    <lineage>
        <taxon>Bacteria</taxon>
        <taxon>Bacillati</taxon>
        <taxon>Bacillota</taxon>
        <taxon>Clostridia</taxon>
        <taxon>Eubacteriales</taxon>
        <taxon>Clostridiaceae</taxon>
        <taxon>Clostridium</taxon>
    </lineage>
</organism>
<proteinExistence type="inferred from homology"/>
<comment type="caution">
    <text evidence="3">The sequence shown here is derived from an EMBL/GenBank/DDBJ whole genome shotgun (WGS) entry which is preliminary data.</text>
</comment>
<evidence type="ECO:0000313" key="4">
    <source>
        <dbReference type="Proteomes" id="UP000632377"/>
    </source>
</evidence>
<comment type="similarity">
    <text evidence="1">Belongs to the transferase hexapeptide repeat family.</text>
</comment>
<dbReference type="Gene3D" id="2.160.10.10">
    <property type="entry name" value="Hexapeptide repeat proteins"/>
    <property type="match status" value="1"/>
</dbReference>
<accession>A0ABS1TAE7</accession>
<dbReference type="InterPro" id="IPR011004">
    <property type="entry name" value="Trimer_LpxA-like_sf"/>
</dbReference>
<dbReference type="Proteomes" id="UP000632377">
    <property type="component" value="Unassembled WGS sequence"/>
</dbReference>
<dbReference type="InterPro" id="IPR051159">
    <property type="entry name" value="Hexapeptide_acetyltransf"/>
</dbReference>
<reference evidence="3 4" key="1">
    <citation type="submission" date="2021-01" db="EMBL/GenBank/DDBJ databases">
        <title>Genome public.</title>
        <authorList>
            <person name="Liu C."/>
            <person name="Sun Q."/>
        </authorList>
    </citation>
    <scope>NUCLEOTIDE SEQUENCE [LARGE SCALE GENOMIC DNA]</scope>
    <source>
        <strain evidence="3 4">YIM B02515</strain>
    </source>
</reference>
<keyword evidence="2" id="KW-0808">Transferase</keyword>
<dbReference type="RefSeq" id="WP_202749071.1">
    <property type="nucleotide sequence ID" value="NZ_JAESWC010000004.1"/>
</dbReference>
<dbReference type="Pfam" id="PF00132">
    <property type="entry name" value="Hexapep"/>
    <property type="match status" value="1"/>
</dbReference>
<dbReference type="PANTHER" id="PTHR23416:SF23">
    <property type="entry name" value="ACETYLTRANSFERASE C18B11.09C-RELATED"/>
    <property type="match status" value="1"/>
</dbReference>
<evidence type="ECO:0000256" key="1">
    <source>
        <dbReference type="ARBA" id="ARBA00007274"/>
    </source>
</evidence>